<dbReference type="Proteomes" id="UP000288805">
    <property type="component" value="Unassembled WGS sequence"/>
</dbReference>
<dbReference type="Pfam" id="PF10354">
    <property type="entry name" value="BMT5-like"/>
    <property type="match status" value="1"/>
</dbReference>
<dbReference type="InterPro" id="IPR029063">
    <property type="entry name" value="SAM-dependent_MTases_sf"/>
</dbReference>
<accession>A0A438I374</accession>
<dbReference type="FunFam" id="3.40.50.150:FF:000440">
    <property type="entry name" value="Os09g0479300 protein"/>
    <property type="match status" value="1"/>
</dbReference>
<comment type="caution">
    <text evidence="3">The sequence shown here is derived from an EMBL/GenBank/DDBJ whole genome shotgun (WGS) entry which is preliminary data.</text>
</comment>
<evidence type="ECO:0000256" key="1">
    <source>
        <dbReference type="SAM" id="MobiDB-lite"/>
    </source>
</evidence>
<dbReference type="GO" id="GO:0070042">
    <property type="term" value="F:rRNA (uridine-N3-)-methyltransferase activity"/>
    <property type="evidence" value="ECO:0007669"/>
    <property type="project" value="InterPro"/>
</dbReference>
<gene>
    <name evidence="3" type="primary">VvCHDp000983_1</name>
    <name evidence="3" type="ORF">CK203_039961</name>
</gene>
<dbReference type="Gene3D" id="3.40.50.150">
    <property type="entry name" value="Vaccinia Virus protein VP39"/>
    <property type="match status" value="1"/>
</dbReference>
<dbReference type="GO" id="GO:0070475">
    <property type="term" value="P:rRNA base methylation"/>
    <property type="evidence" value="ECO:0007669"/>
    <property type="project" value="InterPro"/>
</dbReference>
<evidence type="ECO:0000313" key="4">
    <source>
        <dbReference type="Proteomes" id="UP000288805"/>
    </source>
</evidence>
<name>A0A438I374_VITVI</name>
<dbReference type="InterPro" id="IPR019446">
    <property type="entry name" value="BMT5-like"/>
</dbReference>
<sequence length="264" mass="30551">MKRTKKKERWIQHYSSFQKILLVGEGDFSFSACLARQFGSAVNMVATSLDPQEIVYAKHWSCATHLQELKRLGCRVLHEVDVKEMNRHPTLINMEFDVIVFNFPHAGHFPGLCERNVKLIKMHREILKAFFKSASDMLSSGGEVHVTHRDDYPYNIWKVEKLANGAGLYLKEKVEFQKKDYPGYHNKRGGAIHSNKTFPLKDCYTFKFSVGTWESKEEEDEEDDDDYDYNSDDDIYDDEDTVSSGSLSDEIGLILPVMKRLHIK</sequence>
<dbReference type="AlphaFoldDB" id="A0A438I374"/>
<evidence type="ECO:0000313" key="3">
    <source>
        <dbReference type="EMBL" id="RVW91132.1"/>
    </source>
</evidence>
<evidence type="ECO:0000259" key="2">
    <source>
        <dbReference type="Pfam" id="PF10354"/>
    </source>
</evidence>
<protein>
    <recommendedName>
        <fullName evidence="2">25S rRNA (uridine-N(3))-methyltransferase BMT5-like domain-containing protein</fullName>
    </recommendedName>
</protein>
<dbReference type="PANTHER" id="PTHR11538">
    <property type="entry name" value="PHENYLALANYL-TRNA SYNTHETASE"/>
    <property type="match status" value="1"/>
</dbReference>
<dbReference type="EMBL" id="QGNW01000149">
    <property type="protein sequence ID" value="RVW91132.1"/>
    <property type="molecule type" value="Genomic_DNA"/>
</dbReference>
<feature type="region of interest" description="Disordered" evidence="1">
    <location>
        <begin position="214"/>
        <end position="246"/>
    </location>
</feature>
<proteinExistence type="predicted"/>
<reference evidence="3 4" key="1">
    <citation type="journal article" date="2018" name="PLoS Genet.">
        <title>Population sequencing reveals clonal diversity and ancestral inbreeding in the grapevine cultivar Chardonnay.</title>
        <authorList>
            <person name="Roach M.J."/>
            <person name="Johnson D.L."/>
            <person name="Bohlmann J."/>
            <person name="van Vuuren H.J."/>
            <person name="Jones S.J."/>
            <person name="Pretorius I.S."/>
            <person name="Schmidt S.A."/>
            <person name="Borneman A.R."/>
        </authorList>
    </citation>
    <scope>NUCLEOTIDE SEQUENCE [LARGE SCALE GENOMIC DNA]</scope>
    <source>
        <strain evidence="4">cv. Chardonnay</strain>
        <tissue evidence="3">Leaf</tissue>
    </source>
</reference>
<organism evidence="3 4">
    <name type="scientific">Vitis vinifera</name>
    <name type="common">Grape</name>
    <dbReference type="NCBI Taxonomy" id="29760"/>
    <lineage>
        <taxon>Eukaryota</taxon>
        <taxon>Viridiplantae</taxon>
        <taxon>Streptophyta</taxon>
        <taxon>Embryophyta</taxon>
        <taxon>Tracheophyta</taxon>
        <taxon>Spermatophyta</taxon>
        <taxon>Magnoliopsida</taxon>
        <taxon>eudicotyledons</taxon>
        <taxon>Gunneridae</taxon>
        <taxon>Pentapetalae</taxon>
        <taxon>rosids</taxon>
        <taxon>Vitales</taxon>
        <taxon>Vitaceae</taxon>
        <taxon>Viteae</taxon>
        <taxon>Vitis</taxon>
    </lineage>
</organism>
<dbReference type="SUPFAM" id="SSF53335">
    <property type="entry name" value="S-adenosyl-L-methionine-dependent methyltransferases"/>
    <property type="match status" value="1"/>
</dbReference>
<feature type="domain" description="25S rRNA (uridine-N(3))-methyltransferase BMT5-like" evidence="2">
    <location>
        <begin position="21"/>
        <end position="188"/>
    </location>
</feature>
<feature type="compositionally biased region" description="Acidic residues" evidence="1">
    <location>
        <begin position="216"/>
        <end position="241"/>
    </location>
</feature>
<dbReference type="PANTHER" id="PTHR11538:SF64">
    <property type="entry name" value="25S RRNA (URIDINE-N(3))-METHYLTRANSFERASE BMT5-LIKE DOMAIN-CONTAINING PROTEIN"/>
    <property type="match status" value="1"/>
</dbReference>